<dbReference type="EMBL" id="JNVN01002903">
    <property type="protein sequence ID" value="KHJ31417.1"/>
    <property type="molecule type" value="Genomic_DNA"/>
</dbReference>
<dbReference type="AlphaFoldDB" id="A0A0B1NYG6"/>
<dbReference type="OMA" id="GCLRFFI"/>
<comment type="subcellular location">
    <subcellularLocation>
        <location evidence="2">Membrane</location>
    </subcellularLocation>
</comment>
<feature type="domain" description="FAD-binding FR-type" evidence="9">
    <location>
        <begin position="150"/>
        <end position="262"/>
    </location>
</feature>
<evidence type="ECO:0000313" key="10">
    <source>
        <dbReference type="EMBL" id="KHJ31417.1"/>
    </source>
</evidence>
<keyword evidence="11" id="KW-1185">Reference proteome</keyword>
<dbReference type="Pfam" id="PF00970">
    <property type="entry name" value="FAD_binding_6"/>
    <property type="match status" value="1"/>
</dbReference>
<feature type="binding site" evidence="8">
    <location>
        <position position="228"/>
    </location>
    <ligand>
        <name>FAD</name>
        <dbReference type="ChEBI" id="CHEBI:57692"/>
    </ligand>
</feature>
<sequence>MISLNKFNLHPGQVSATLIFKSYLVNSVMFNKMAVSRLYNQPFSVLISCRDMRMVRWRQRVGKLKSIDRVFNMTKNSSTSIFGRASNLNSRTEYFKVYQDSDLVQKSKISSFGPRYIKLAFASLSLSIFGWLIAENFILQNQNDGIFNPPKFTPFEIIKKEAISSTAFILSLRSIQKHPDMCEPDPFEKWWTKGIWSVEVKQPELQISRSYTPLPPLRGEPLDYITFLIRKNYRGEMTGYLNRLQEKSIIQLRGPYQELEIPPTVNQILFLAGGTGISPALQIIHKFLERRNLKDIKPSIHIVWANRRREDCYNGFSSENKDDRAIFPGSRENQNNNPIVDYLNRMQQLHPDELTIQYFVDEEGSKLNSKTLAKLIQKFSKNMPENSLSQSQTQSRLLLVSGPEGFIEFIAGAKKLLGSQDQGELDGILKNIEMKNWGVWIL</sequence>
<dbReference type="Gene3D" id="3.40.50.80">
    <property type="entry name" value="Nucleotide-binding domain of ferredoxin-NADP reductase (FNR) module"/>
    <property type="match status" value="1"/>
</dbReference>
<keyword evidence="5 8" id="KW-0274">FAD</keyword>
<evidence type="ECO:0000256" key="7">
    <source>
        <dbReference type="ARBA" id="ARBA00023136"/>
    </source>
</evidence>
<proteinExistence type="inferred from homology"/>
<dbReference type="GO" id="GO:0016020">
    <property type="term" value="C:membrane"/>
    <property type="evidence" value="ECO:0007669"/>
    <property type="project" value="UniProtKB-SubCell"/>
</dbReference>
<dbReference type="Gene3D" id="2.40.30.10">
    <property type="entry name" value="Translation factors"/>
    <property type="match status" value="1"/>
</dbReference>
<evidence type="ECO:0000256" key="6">
    <source>
        <dbReference type="ARBA" id="ARBA00023002"/>
    </source>
</evidence>
<evidence type="ECO:0000256" key="4">
    <source>
        <dbReference type="ARBA" id="ARBA00022630"/>
    </source>
</evidence>
<evidence type="ECO:0000259" key="9">
    <source>
        <dbReference type="PROSITE" id="PS51384"/>
    </source>
</evidence>
<organism evidence="10 11">
    <name type="scientific">Uncinula necator</name>
    <name type="common">Grape powdery mildew</name>
    <dbReference type="NCBI Taxonomy" id="52586"/>
    <lineage>
        <taxon>Eukaryota</taxon>
        <taxon>Fungi</taxon>
        <taxon>Dikarya</taxon>
        <taxon>Ascomycota</taxon>
        <taxon>Pezizomycotina</taxon>
        <taxon>Leotiomycetes</taxon>
        <taxon>Erysiphales</taxon>
        <taxon>Erysiphaceae</taxon>
        <taxon>Erysiphe</taxon>
    </lineage>
</organism>
<comment type="similarity">
    <text evidence="3">Belongs to the flavoprotein pyridine nucleotide cytochrome reductase family.</text>
</comment>
<dbReference type="GO" id="GO:0005739">
    <property type="term" value="C:mitochondrion"/>
    <property type="evidence" value="ECO:0007669"/>
    <property type="project" value="TreeGrafter"/>
</dbReference>
<keyword evidence="7" id="KW-0472">Membrane</keyword>
<accession>A0A0B1NYG6</accession>
<dbReference type="PANTHER" id="PTHR19370">
    <property type="entry name" value="NADH-CYTOCHROME B5 REDUCTASE"/>
    <property type="match status" value="1"/>
</dbReference>
<feature type="binding site" evidence="8">
    <location>
        <position position="237"/>
    </location>
    <ligand>
        <name>FAD</name>
        <dbReference type="ChEBI" id="CHEBI:57692"/>
    </ligand>
</feature>
<evidence type="ECO:0000256" key="8">
    <source>
        <dbReference type="PIRSR" id="PIRSR601834-1"/>
    </source>
</evidence>
<dbReference type="HOGENOM" id="CLU_003827_6_0_1"/>
<dbReference type="Proteomes" id="UP000030854">
    <property type="component" value="Unassembled WGS sequence"/>
</dbReference>
<dbReference type="Pfam" id="PF00175">
    <property type="entry name" value="NAD_binding_1"/>
    <property type="match status" value="1"/>
</dbReference>
<dbReference type="SUPFAM" id="SSF52343">
    <property type="entry name" value="Ferredoxin reductase-like, C-terminal NADP-linked domain"/>
    <property type="match status" value="1"/>
</dbReference>
<evidence type="ECO:0000256" key="5">
    <source>
        <dbReference type="ARBA" id="ARBA00022827"/>
    </source>
</evidence>
<dbReference type="SUPFAM" id="SSF63380">
    <property type="entry name" value="Riboflavin synthase domain-like"/>
    <property type="match status" value="1"/>
</dbReference>
<dbReference type="InterPro" id="IPR001433">
    <property type="entry name" value="OxRdtase_FAD/NAD-bd"/>
</dbReference>
<dbReference type="InterPro" id="IPR001834">
    <property type="entry name" value="CBR-like"/>
</dbReference>
<dbReference type="PANTHER" id="PTHR19370:SF189">
    <property type="entry name" value="CYTOCHROME C MITOCHONDRIAL IMPORT FACTOR CYC2"/>
    <property type="match status" value="1"/>
</dbReference>
<keyword evidence="6" id="KW-0560">Oxidoreductase</keyword>
<comment type="cofactor">
    <cofactor evidence="1 8">
        <name>FAD</name>
        <dbReference type="ChEBI" id="CHEBI:57692"/>
    </cofactor>
</comment>
<evidence type="ECO:0000256" key="2">
    <source>
        <dbReference type="ARBA" id="ARBA00004370"/>
    </source>
</evidence>
<evidence type="ECO:0000256" key="3">
    <source>
        <dbReference type="ARBA" id="ARBA00006105"/>
    </source>
</evidence>
<name>A0A0B1NYG6_UNCNE</name>
<evidence type="ECO:0000313" key="11">
    <source>
        <dbReference type="Proteomes" id="UP000030854"/>
    </source>
</evidence>
<dbReference type="InterPro" id="IPR008333">
    <property type="entry name" value="Cbr1-like_FAD-bd_dom"/>
</dbReference>
<comment type="caution">
    <text evidence="10">The sequence shown here is derived from an EMBL/GenBank/DDBJ whole genome shotgun (WGS) entry which is preliminary data.</text>
</comment>
<dbReference type="InterPro" id="IPR017927">
    <property type="entry name" value="FAD-bd_FR_type"/>
</dbReference>
<dbReference type="PRINTS" id="PR00406">
    <property type="entry name" value="CYTB5RDTASE"/>
</dbReference>
<reference evidence="10 11" key="1">
    <citation type="journal article" date="2014" name="BMC Genomics">
        <title>Adaptive genomic structural variation in the grape powdery mildew pathogen, Erysiphe necator.</title>
        <authorList>
            <person name="Jones L."/>
            <person name="Riaz S."/>
            <person name="Morales-Cruz A."/>
            <person name="Amrine K.C."/>
            <person name="McGuire B."/>
            <person name="Gubler W.D."/>
            <person name="Walker M.A."/>
            <person name="Cantu D."/>
        </authorList>
    </citation>
    <scope>NUCLEOTIDE SEQUENCE [LARGE SCALE GENOMIC DNA]</scope>
    <source>
        <strain evidence="11">c</strain>
    </source>
</reference>
<protein>
    <submittedName>
        <fullName evidence="10">Putative cytochrome c mitochondrial import factor</fullName>
    </submittedName>
</protein>
<keyword evidence="4 8" id="KW-0285">Flavoprotein</keyword>
<feature type="binding site" evidence="8">
    <location>
        <position position="209"/>
    </location>
    <ligand>
        <name>FAD</name>
        <dbReference type="ChEBI" id="CHEBI:57692"/>
    </ligand>
</feature>
<gene>
    <name evidence="10" type="ORF">EV44_g6210</name>
</gene>
<evidence type="ECO:0000256" key="1">
    <source>
        <dbReference type="ARBA" id="ARBA00001974"/>
    </source>
</evidence>
<dbReference type="PROSITE" id="PS51384">
    <property type="entry name" value="FAD_FR"/>
    <property type="match status" value="1"/>
</dbReference>
<dbReference type="InterPro" id="IPR017938">
    <property type="entry name" value="Riboflavin_synthase-like_b-brl"/>
</dbReference>
<dbReference type="STRING" id="52586.A0A0B1NYG6"/>
<dbReference type="GO" id="GO:0016491">
    <property type="term" value="F:oxidoreductase activity"/>
    <property type="evidence" value="ECO:0007669"/>
    <property type="project" value="UniProtKB-KW"/>
</dbReference>
<feature type="binding site" evidence="8">
    <location>
        <position position="211"/>
    </location>
    <ligand>
        <name>FAD</name>
        <dbReference type="ChEBI" id="CHEBI:57692"/>
    </ligand>
</feature>
<dbReference type="InterPro" id="IPR039261">
    <property type="entry name" value="FNR_nucleotide-bd"/>
</dbReference>
<dbReference type="CDD" id="cd06183">
    <property type="entry name" value="cyt_b5_reduct_like"/>
    <property type="match status" value="1"/>
</dbReference>